<dbReference type="AlphaFoldDB" id="A0A2P2JR55"/>
<proteinExistence type="predicted"/>
<reference evidence="1" key="1">
    <citation type="submission" date="2018-02" db="EMBL/GenBank/DDBJ databases">
        <title>Rhizophora mucronata_Transcriptome.</title>
        <authorList>
            <person name="Meera S.P."/>
            <person name="Sreeshan A."/>
            <person name="Augustine A."/>
        </authorList>
    </citation>
    <scope>NUCLEOTIDE SEQUENCE</scope>
    <source>
        <tissue evidence="1">Leaf</tissue>
    </source>
</reference>
<dbReference type="EMBL" id="GGEC01015465">
    <property type="protein sequence ID" value="MBW95948.1"/>
    <property type="molecule type" value="Transcribed_RNA"/>
</dbReference>
<sequence>MQALTASHATLMTPKH</sequence>
<protein>
    <submittedName>
        <fullName evidence="1">Uncharacterized protein</fullName>
    </submittedName>
</protein>
<evidence type="ECO:0000313" key="1">
    <source>
        <dbReference type="EMBL" id="MBW95948.1"/>
    </source>
</evidence>
<name>A0A2P2JR55_RHIMU</name>
<organism evidence="1">
    <name type="scientific">Rhizophora mucronata</name>
    <name type="common">Asiatic mangrove</name>
    <dbReference type="NCBI Taxonomy" id="61149"/>
    <lineage>
        <taxon>Eukaryota</taxon>
        <taxon>Viridiplantae</taxon>
        <taxon>Streptophyta</taxon>
        <taxon>Embryophyta</taxon>
        <taxon>Tracheophyta</taxon>
        <taxon>Spermatophyta</taxon>
        <taxon>Magnoliopsida</taxon>
        <taxon>eudicotyledons</taxon>
        <taxon>Gunneridae</taxon>
        <taxon>Pentapetalae</taxon>
        <taxon>rosids</taxon>
        <taxon>fabids</taxon>
        <taxon>Malpighiales</taxon>
        <taxon>Rhizophoraceae</taxon>
        <taxon>Rhizophora</taxon>
    </lineage>
</organism>
<accession>A0A2P2JR55</accession>